<reference evidence="4" key="1">
    <citation type="journal article" date="2019" name="Int. J. Syst. Evol. Microbiol.">
        <title>The Global Catalogue of Microorganisms (GCM) 10K type strain sequencing project: providing services to taxonomists for standard genome sequencing and annotation.</title>
        <authorList>
            <consortium name="The Broad Institute Genomics Platform"/>
            <consortium name="The Broad Institute Genome Sequencing Center for Infectious Disease"/>
            <person name="Wu L."/>
            <person name="Ma J."/>
        </authorList>
    </citation>
    <scope>NUCLEOTIDE SEQUENCE [LARGE SCALE GENOMIC DNA]</scope>
    <source>
        <strain evidence="4">CCUG 57263</strain>
    </source>
</reference>
<evidence type="ECO:0000313" key="4">
    <source>
        <dbReference type="Proteomes" id="UP001597120"/>
    </source>
</evidence>
<dbReference type="RefSeq" id="WP_379287266.1">
    <property type="nucleotide sequence ID" value="NZ_JBHTIU010000027.1"/>
</dbReference>
<dbReference type="Proteomes" id="UP001597120">
    <property type="component" value="Unassembled WGS sequence"/>
</dbReference>
<accession>A0ABW3D9V4</accession>
<dbReference type="InterPro" id="IPR006680">
    <property type="entry name" value="Amidohydro-rel"/>
</dbReference>
<name>A0ABW3D9V4_9BACL</name>
<sequence length="288" mass="33514">MSEQLYKTGFKRIDAHQHYWKLSRGDYGWLTPDSGVLYRDYLPGDLKEHLREQSIDRTIVVQAAPTIEETEYLLALCEEEETLAGVVGWIDLEADDFHEQYARLAANRYFLGIRPMLQDLPDDRWILRPKVISALEKLARDEFPVDLLVKPRHLVHILELMKQVPGLRAVVDHLAKPNIKEGVMEPWSTHIKELAQFPNLYCKLSGMVTEADHEQWRTNDFIPYVHHVVECFGAERVMFGSDWPVCLLAVSYQEVTGLLNECLPAYITEQDKERIFGENASRFYRLDR</sequence>
<dbReference type="PANTHER" id="PTHR43569">
    <property type="entry name" value="AMIDOHYDROLASE"/>
    <property type="match status" value="1"/>
</dbReference>
<feature type="domain" description="Amidohydrolase-related" evidence="2">
    <location>
        <begin position="13"/>
        <end position="286"/>
    </location>
</feature>
<evidence type="ECO:0000313" key="3">
    <source>
        <dbReference type="EMBL" id="MFD0869058.1"/>
    </source>
</evidence>
<dbReference type="Gene3D" id="3.20.20.140">
    <property type="entry name" value="Metal-dependent hydrolases"/>
    <property type="match status" value="1"/>
</dbReference>
<dbReference type="InterPro" id="IPR032466">
    <property type="entry name" value="Metal_Hydrolase"/>
</dbReference>
<dbReference type="SUPFAM" id="SSF51556">
    <property type="entry name" value="Metallo-dependent hydrolases"/>
    <property type="match status" value="1"/>
</dbReference>
<comment type="caution">
    <text evidence="3">The sequence shown here is derived from an EMBL/GenBank/DDBJ whole genome shotgun (WGS) entry which is preliminary data.</text>
</comment>
<evidence type="ECO:0000256" key="1">
    <source>
        <dbReference type="ARBA" id="ARBA00038310"/>
    </source>
</evidence>
<dbReference type="EMBL" id="JBHTIU010000027">
    <property type="protein sequence ID" value="MFD0869058.1"/>
    <property type="molecule type" value="Genomic_DNA"/>
</dbReference>
<comment type="similarity">
    <text evidence="1">Belongs to the metallo-dependent hydrolases superfamily.</text>
</comment>
<proteinExistence type="inferred from homology"/>
<keyword evidence="4" id="KW-1185">Reference proteome</keyword>
<dbReference type="Pfam" id="PF04909">
    <property type="entry name" value="Amidohydro_2"/>
    <property type="match status" value="1"/>
</dbReference>
<organism evidence="3 4">
    <name type="scientific">Paenibacillus residui</name>
    <dbReference type="NCBI Taxonomy" id="629724"/>
    <lineage>
        <taxon>Bacteria</taxon>
        <taxon>Bacillati</taxon>
        <taxon>Bacillota</taxon>
        <taxon>Bacilli</taxon>
        <taxon>Bacillales</taxon>
        <taxon>Paenibacillaceae</taxon>
        <taxon>Paenibacillus</taxon>
    </lineage>
</organism>
<protein>
    <submittedName>
        <fullName evidence="3">Amidohydrolase family protein</fullName>
    </submittedName>
</protein>
<evidence type="ECO:0000259" key="2">
    <source>
        <dbReference type="Pfam" id="PF04909"/>
    </source>
</evidence>
<gene>
    <name evidence="3" type="ORF">ACFQ03_07840</name>
</gene>
<dbReference type="PANTHER" id="PTHR43569:SF2">
    <property type="entry name" value="AMIDOHYDROLASE-RELATED DOMAIN-CONTAINING PROTEIN"/>
    <property type="match status" value="1"/>
</dbReference>
<dbReference type="InterPro" id="IPR052350">
    <property type="entry name" value="Metallo-dep_Lactonases"/>
</dbReference>